<comment type="function">
    <text evidence="6">Catalyzes the reversible hydration of carbon dioxide to form bicarbonate.</text>
</comment>
<accession>A0ABZ3FT07</accession>
<dbReference type="Pfam" id="PF00484">
    <property type="entry name" value="Pro_CA"/>
    <property type="match status" value="1"/>
</dbReference>
<comment type="similarity">
    <text evidence="2">Belongs to the beta-class carbonic anhydrase family.</text>
</comment>
<comment type="catalytic activity">
    <reaction evidence="7">
        <text>hydrogencarbonate + H(+) = CO2 + H2O</text>
        <dbReference type="Rhea" id="RHEA:10748"/>
        <dbReference type="ChEBI" id="CHEBI:15377"/>
        <dbReference type="ChEBI" id="CHEBI:15378"/>
        <dbReference type="ChEBI" id="CHEBI:16526"/>
        <dbReference type="ChEBI" id="CHEBI:17544"/>
        <dbReference type="EC" id="4.2.1.1"/>
    </reaction>
</comment>
<dbReference type="InterPro" id="IPR036874">
    <property type="entry name" value="Carbonic_anhydrase_sf"/>
</dbReference>
<gene>
    <name evidence="8" type="ORF">AADG42_11520</name>
</gene>
<reference evidence="8 9" key="1">
    <citation type="submission" date="2024-04" db="EMBL/GenBank/DDBJ databases">
        <title>Isolation of an actinomycete strain from pig manure.</title>
        <authorList>
            <person name="Gong T."/>
            <person name="Yu Z."/>
            <person name="An M."/>
            <person name="Wei C."/>
            <person name="Yang W."/>
            <person name="Liu L."/>
        </authorList>
    </citation>
    <scope>NUCLEOTIDE SEQUENCE [LARGE SCALE GENOMIC DNA]</scope>
    <source>
        <strain evidence="8 9">ZF39</strain>
    </source>
</reference>
<protein>
    <recommendedName>
        <fullName evidence="3">carbonic anhydrase</fullName>
        <ecNumber evidence="3">4.2.1.1</ecNumber>
    </recommendedName>
</protein>
<keyword evidence="5" id="KW-0862">Zinc</keyword>
<proteinExistence type="inferred from homology"/>
<dbReference type="Gene3D" id="3.40.1050.10">
    <property type="entry name" value="Carbonic anhydrase"/>
    <property type="match status" value="1"/>
</dbReference>
<dbReference type="EMBL" id="CP154795">
    <property type="protein sequence ID" value="XAN07908.1"/>
    <property type="molecule type" value="Genomic_DNA"/>
</dbReference>
<keyword evidence="4" id="KW-0479">Metal-binding</keyword>
<dbReference type="SMART" id="SM00947">
    <property type="entry name" value="Pro_CA"/>
    <property type="match status" value="1"/>
</dbReference>
<name>A0ABZ3FT07_9ACTN</name>
<dbReference type="InterPro" id="IPR001765">
    <property type="entry name" value="Carbonic_anhydrase"/>
</dbReference>
<evidence type="ECO:0000256" key="4">
    <source>
        <dbReference type="ARBA" id="ARBA00022723"/>
    </source>
</evidence>
<keyword evidence="9" id="KW-1185">Reference proteome</keyword>
<dbReference type="Proteomes" id="UP001442841">
    <property type="component" value="Chromosome"/>
</dbReference>
<comment type="cofactor">
    <cofactor evidence="1">
        <name>Zn(2+)</name>
        <dbReference type="ChEBI" id="CHEBI:29105"/>
    </cofactor>
</comment>
<dbReference type="RefSeq" id="WP_425309367.1">
    <property type="nucleotide sequence ID" value="NZ_CP154795.1"/>
</dbReference>
<dbReference type="PANTHER" id="PTHR43175:SF3">
    <property type="entry name" value="CARBON DISULFIDE HYDROLASE"/>
    <property type="match status" value="1"/>
</dbReference>
<dbReference type="PANTHER" id="PTHR43175">
    <property type="entry name" value="CARBONIC ANHYDRASE"/>
    <property type="match status" value="1"/>
</dbReference>
<evidence type="ECO:0000256" key="7">
    <source>
        <dbReference type="ARBA" id="ARBA00048348"/>
    </source>
</evidence>
<evidence type="ECO:0000256" key="1">
    <source>
        <dbReference type="ARBA" id="ARBA00001947"/>
    </source>
</evidence>
<dbReference type="EC" id="4.2.1.1" evidence="3"/>
<evidence type="ECO:0000313" key="8">
    <source>
        <dbReference type="EMBL" id="XAN07908.1"/>
    </source>
</evidence>
<evidence type="ECO:0000256" key="6">
    <source>
        <dbReference type="ARBA" id="ARBA00024993"/>
    </source>
</evidence>
<evidence type="ECO:0000256" key="5">
    <source>
        <dbReference type="ARBA" id="ARBA00022833"/>
    </source>
</evidence>
<organism evidence="8 9">
    <name type="scientific">Ammonicoccus fulvus</name>
    <dbReference type="NCBI Taxonomy" id="3138240"/>
    <lineage>
        <taxon>Bacteria</taxon>
        <taxon>Bacillati</taxon>
        <taxon>Actinomycetota</taxon>
        <taxon>Actinomycetes</taxon>
        <taxon>Propionibacteriales</taxon>
        <taxon>Propionibacteriaceae</taxon>
        <taxon>Ammonicoccus</taxon>
    </lineage>
</organism>
<evidence type="ECO:0000313" key="9">
    <source>
        <dbReference type="Proteomes" id="UP001442841"/>
    </source>
</evidence>
<dbReference type="CDD" id="cd03379">
    <property type="entry name" value="beta_CA_cladeD"/>
    <property type="match status" value="1"/>
</dbReference>
<evidence type="ECO:0000256" key="3">
    <source>
        <dbReference type="ARBA" id="ARBA00012925"/>
    </source>
</evidence>
<sequence length="165" mass="17585">MSRFDDLLAANKKYAEAFHSGGFDGIAHAGVAVLTCMDSRIEPLGMLGLGLGDAKILRTPGGRITTDSMVGLILAVYLLNVDRIMIVPHTRCAMASGDDQAVADAVMARSGVDIHGMVLGSTPDQAAGLRYDVARLRNHPLVKDLDVEIGGFLYDVDTGLLEQHH</sequence>
<dbReference type="SUPFAM" id="SSF53056">
    <property type="entry name" value="beta-carbonic anhydrase, cab"/>
    <property type="match status" value="1"/>
</dbReference>
<evidence type="ECO:0000256" key="2">
    <source>
        <dbReference type="ARBA" id="ARBA00006217"/>
    </source>
</evidence>